<organism evidence="3 4">
    <name type="scientific">Nicrophorus vespilloides</name>
    <name type="common">Boreal carrion beetle</name>
    <dbReference type="NCBI Taxonomy" id="110193"/>
    <lineage>
        <taxon>Eukaryota</taxon>
        <taxon>Metazoa</taxon>
        <taxon>Ecdysozoa</taxon>
        <taxon>Arthropoda</taxon>
        <taxon>Hexapoda</taxon>
        <taxon>Insecta</taxon>
        <taxon>Pterygota</taxon>
        <taxon>Neoptera</taxon>
        <taxon>Endopterygota</taxon>
        <taxon>Coleoptera</taxon>
        <taxon>Polyphaga</taxon>
        <taxon>Staphyliniformia</taxon>
        <taxon>Silphidae</taxon>
        <taxon>Nicrophorinae</taxon>
        <taxon>Nicrophorus</taxon>
    </lineage>
</organism>
<sequence>MVEKITEALRAINYKGPYTDQAKLEELIVLGLGSLNFFELIVYLTNEIRVLYKLDENVSPVTSLGDTTEFIMELSSFLRELGCPHEKITQGHVSGRLSELNDKMVLMQYLVGEVMTARILKEKKVDNQFDLKLQESAHASNLSKILQTLNIPKPPANLSLSGLFQKLHTTVTALVHKAPEDLVGKPICNFSMQDKHWEILQTVHRNLDEEYSFRREMMLTRLDCTVQSFKWSDSMKGKDEIIKKAYADKRKQLRVEPNVRISDLLSARSDIAIIEKTSNAGVRKNTQTSINKVLIGQVPDRGGRTNEQAAPPREMPSWTAGGGRGDFRGRGFGHRGNHDNQNAARAQMYRQQAEQAQSTNQSDNYSQRGGYQRQSQSDQPRGRGSYRRGHGHDDRYSDNNTRVAYDSAGSYGSDSFEPKRARTYDNYQNTRINYADQYVQETQQNQQYNSRRGTGGRSRGSRSGRGRGYY</sequence>
<evidence type="ECO:0000256" key="1">
    <source>
        <dbReference type="ARBA" id="ARBA00007218"/>
    </source>
</evidence>
<evidence type="ECO:0000313" key="4">
    <source>
        <dbReference type="RefSeq" id="XP_017770236.1"/>
    </source>
</evidence>
<dbReference type="GeneID" id="108557987"/>
<feature type="compositionally biased region" description="Basic residues" evidence="2">
    <location>
        <begin position="459"/>
        <end position="470"/>
    </location>
</feature>
<reference evidence="4" key="1">
    <citation type="submission" date="2025-08" db="UniProtKB">
        <authorList>
            <consortium name="RefSeq"/>
        </authorList>
    </citation>
    <scope>IDENTIFICATION</scope>
    <source>
        <tissue evidence="4">Whole Larva</tissue>
    </source>
</reference>
<dbReference type="Proteomes" id="UP000695000">
    <property type="component" value="Unplaced"/>
</dbReference>
<feature type="compositionally biased region" description="Polar residues" evidence="2">
    <location>
        <begin position="341"/>
        <end position="364"/>
    </location>
</feature>
<accession>A0ABM1M6N6</accession>
<dbReference type="InterPro" id="IPR018797">
    <property type="entry name" value="FAM98"/>
</dbReference>
<feature type="compositionally biased region" description="Low complexity" evidence="2">
    <location>
        <begin position="365"/>
        <end position="377"/>
    </location>
</feature>
<comment type="similarity">
    <text evidence="1">Belongs to the FAM98 family.</text>
</comment>
<name>A0ABM1M6N6_NICVS</name>
<dbReference type="Pfam" id="PF10239">
    <property type="entry name" value="DUF2465"/>
    <property type="match status" value="1"/>
</dbReference>
<dbReference type="PANTHER" id="PTHR31353:SF1">
    <property type="entry name" value="PROTEIN FAM98B"/>
    <property type="match status" value="1"/>
</dbReference>
<evidence type="ECO:0000256" key="2">
    <source>
        <dbReference type="SAM" id="MobiDB-lite"/>
    </source>
</evidence>
<gene>
    <name evidence="4" type="primary">LOC108557987</name>
</gene>
<keyword evidence="3" id="KW-1185">Reference proteome</keyword>
<feature type="region of interest" description="Disordered" evidence="2">
    <location>
        <begin position="296"/>
        <end position="424"/>
    </location>
</feature>
<protein>
    <submittedName>
        <fullName evidence="4">Protein FAM98A</fullName>
    </submittedName>
</protein>
<feature type="compositionally biased region" description="Low complexity" evidence="2">
    <location>
        <begin position="443"/>
        <end position="452"/>
    </location>
</feature>
<evidence type="ECO:0000313" key="3">
    <source>
        <dbReference type="Proteomes" id="UP000695000"/>
    </source>
</evidence>
<feature type="region of interest" description="Disordered" evidence="2">
    <location>
        <begin position="443"/>
        <end position="470"/>
    </location>
</feature>
<proteinExistence type="inferred from homology"/>
<dbReference type="RefSeq" id="XP_017770236.1">
    <property type="nucleotide sequence ID" value="XM_017914747.1"/>
</dbReference>
<dbReference type="PANTHER" id="PTHR31353">
    <property type="entry name" value="FAM98"/>
    <property type="match status" value="1"/>
</dbReference>